<evidence type="ECO:0000313" key="12">
    <source>
        <dbReference type="Proteomes" id="UP000610960"/>
    </source>
</evidence>
<accession>A0A830GV08</accession>
<feature type="chain" id="PRO_5033175932" description="S-adenosylmethionine decarboxylase alpha chain" evidence="10">
    <location>
        <begin position="80"/>
        <end position="136"/>
    </location>
</feature>
<dbReference type="OrthoDB" id="114016at2157"/>
<keyword evidence="2 10" id="KW-0210">Decarboxylase</keyword>
<keyword evidence="6 10" id="KW-0865">Zymogen</keyword>
<evidence type="ECO:0000256" key="7">
    <source>
        <dbReference type="ARBA" id="ARBA00023239"/>
    </source>
</evidence>
<evidence type="ECO:0000256" key="9">
    <source>
        <dbReference type="ARBA" id="ARBA00023317"/>
    </source>
</evidence>
<dbReference type="GO" id="GO:0005829">
    <property type="term" value="C:cytosol"/>
    <property type="evidence" value="ECO:0007669"/>
    <property type="project" value="TreeGrafter"/>
</dbReference>
<dbReference type="Pfam" id="PF02675">
    <property type="entry name" value="AdoMet_dc"/>
    <property type="match status" value="1"/>
</dbReference>
<comment type="catalytic activity">
    <reaction evidence="10">
        <text>S-adenosyl-L-methionine + H(+) = S-adenosyl 3-(methylsulfanyl)propylamine + CO2</text>
        <dbReference type="Rhea" id="RHEA:15981"/>
        <dbReference type="ChEBI" id="CHEBI:15378"/>
        <dbReference type="ChEBI" id="CHEBI:16526"/>
        <dbReference type="ChEBI" id="CHEBI:57443"/>
        <dbReference type="ChEBI" id="CHEBI:59789"/>
        <dbReference type="EC" id="4.1.1.50"/>
    </reaction>
</comment>
<dbReference type="EC" id="4.1.1.50" evidence="10"/>
<protein>
    <recommendedName>
        <fullName evidence="10">S-adenosylmethionine decarboxylase proenzyme</fullName>
        <shortName evidence="10">AdoMetDC</shortName>
        <shortName evidence="10">SAMDC</shortName>
        <ecNumber evidence="10">4.1.1.50</ecNumber>
    </recommendedName>
    <component>
        <recommendedName>
            <fullName evidence="10">S-adenosylmethionine decarboxylase beta chain</fullName>
        </recommendedName>
    </component>
    <component>
        <recommendedName>
            <fullName evidence="10">S-adenosylmethionine decarboxylase alpha chain</fullName>
        </recommendedName>
    </component>
</protein>
<feature type="active site" description="Proton donor; for catalytic activity" evidence="10">
    <location>
        <position position="100"/>
    </location>
</feature>
<comment type="pathway">
    <text evidence="10">Amine and polyamine biosynthesis; S-adenosylmethioninamine biosynthesis; S-adenosylmethioninamine from S-adenosyl-L-methionine: step 1/1.</text>
</comment>
<reference evidence="11" key="2">
    <citation type="submission" date="2020-09" db="EMBL/GenBank/DDBJ databases">
        <authorList>
            <person name="Sun Q."/>
            <person name="Ohkuma M."/>
        </authorList>
    </citation>
    <scope>NUCLEOTIDE SEQUENCE</scope>
    <source>
        <strain evidence="11">JCM 10088</strain>
    </source>
</reference>
<feature type="active site" description="Proton acceptor; for processing activity" evidence="10">
    <location>
        <position position="85"/>
    </location>
</feature>
<evidence type="ECO:0000256" key="8">
    <source>
        <dbReference type="ARBA" id="ARBA00023270"/>
    </source>
</evidence>
<name>A0A830GV08_9CREN</name>
<evidence type="ECO:0000256" key="4">
    <source>
        <dbReference type="ARBA" id="ARBA00023066"/>
    </source>
</evidence>
<evidence type="ECO:0000256" key="5">
    <source>
        <dbReference type="ARBA" id="ARBA00023115"/>
    </source>
</evidence>
<dbReference type="GO" id="GO:0004014">
    <property type="term" value="F:adenosylmethionine decarboxylase activity"/>
    <property type="evidence" value="ECO:0007669"/>
    <property type="project" value="UniProtKB-UniRule"/>
</dbReference>
<feature type="modified residue" description="Pyruvic acid (Ser); by autocatalysis" evidence="10">
    <location>
        <position position="80"/>
    </location>
</feature>
<dbReference type="RefSeq" id="WP_075059094.1">
    <property type="nucleotide sequence ID" value="NZ_BMNL01000003.1"/>
</dbReference>
<feature type="chain" id="PRO_5033175933" description="S-adenosylmethionine decarboxylase beta chain" evidence="10">
    <location>
        <begin position="1"/>
        <end position="79"/>
    </location>
</feature>
<comment type="cofactor">
    <cofactor evidence="10">
        <name>pyruvate</name>
        <dbReference type="ChEBI" id="CHEBI:15361"/>
    </cofactor>
    <text evidence="10">Binds 1 pyruvoyl group covalently per subunit.</text>
</comment>
<keyword evidence="1 10" id="KW-0949">S-adenosyl-L-methionine</keyword>
<comment type="caution">
    <text evidence="11">The sequence shown here is derived from an EMBL/GenBank/DDBJ whole genome shotgun (WGS) entry which is preliminary data.</text>
</comment>
<dbReference type="UniPathway" id="UPA00331">
    <property type="reaction ID" value="UER00451"/>
</dbReference>
<keyword evidence="9 10" id="KW-0670">Pyruvate</keyword>
<dbReference type="InterPro" id="IPR042284">
    <property type="entry name" value="AdoMetDC_N"/>
</dbReference>
<feature type="site" description="Cleavage (non-hydrolytic); by autolysis" evidence="10">
    <location>
        <begin position="79"/>
        <end position="80"/>
    </location>
</feature>
<keyword evidence="12" id="KW-1185">Reference proteome</keyword>
<dbReference type="NCBIfam" id="TIGR03330">
    <property type="entry name" value="SAM_DCase_Bsu"/>
    <property type="match status" value="1"/>
</dbReference>
<comment type="similarity">
    <text evidence="10">Belongs to the prokaryotic AdoMetDC family. Type 1 subfamily.</text>
</comment>
<proteinExistence type="inferred from homology"/>
<evidence type="ECO:0000256" key="3">
    <source>
        <dbReference type="ARBA" id="ARBA00022813"/>
    </source>
</evidence>
<gene>
    <name evidence="10" type="primary">speH</name>
    <name evidence="11" type="ORF">GCM10007981_15520</name>
</gene>
<comment type="subunit">
    <text evidence="10">Heterotetramer of two alpha and two beta chains arranged as a dimer of alpha/beta heterodimers.</text>
</comment>
<dbReference type="Gene3D" id="3.30.360.110">
    <property type="entry name" value="S-adenosylmethionine decarboxylase domain"/>
    <property type="match status" value="1"/>
</dbReference>
<keyword evidence="7 10" id="KW-0456">Lyase</keyword>
<dbReference type="PANTHER" id="PTHR33866">
    <property type="entry name" value="S-ADENOSYLMETHIONINE DECARBOXYLASE PROENZYME"/>
    <property type="match status" value="1"/>
</dbReference>
<dbReference type="InterPro" id="IPR003826">
    <property type="entry name" value="AdoMetDC_fam_prok"/>
</dbReference>
<dbReference type="InterPro" id="IPR017716">
    <property type="entry name" value="S-AdoMet_deCOase_pro-enz"/>
</dbReference>
<evidence type="ECO:0000256" key="2">
    <source>
        <dbReference type="ARBA" id="ARBA00022793"/>
    </source>
</evidence>
<keyword evidence="8 10" id="KW-0704">Schiff base</keyword>
<dbReference type="HAMAP" id="MF_00464">
    <property type="entry name" value="AdoMetDC_1"/>
    <property type="match status" value="1"/>
</dbReference>
<dbReference type="Proteomes" id="UP000610960">
    <property type="component" value="Unassembled WGS sequence"/>
</dbReference>
<sequence>MTATTYIQGSTGEKGGVAVYGVHIYGNLYGCDEELLSNEVFLLQLVRDAADVANATVISAFYHKFGSSGGVSAVAIVAESHISIHTWPEHGYATVDVYTCGEHTKPMAAFEFIVKKLRASRYDVHVSDRSMYKEES</sequence>
<dbReference type="Gene3D" id="3.30.160.750">
    <property type="match status" value="1"/>
</dbReference>
<reference evidence="11" key="1">
    <citation type="journal article" date="2014" name="Int. J. Syst. Evol. Microbiol.">
        <title>Complete genome sequence of Corynebacterium casei LMG S-19264T (=DSM 44701T), isolated from a smear-ripened cheese.</title>
        <authorList>
            <consortium name="US DOE Joint Genome Institute (JGI-PGF)"/>
            <person name="Walter F."/>
            <person name="Albersmeier A."/>
            <person name="Kalinowski J."/>
            <person name="Ruckert C."/>
        </authorList>
    </citation>
    <scope>NUCLEOTIDE SEQUENCE</scope>
    <source>
        <strain evidence="11">JCM 10088</strain>
    </source>
</reference>
<keyword evidence="3 10" id="KW-0068">Autocatalytic cleavage</keyword>
<dbReference type="GO" id="GO:0008295">
    <property type="term" value="P:spermidine biosynthetic process"/>
    <property type="evidence" value="ECO:0007669"/>
    <property type="project" value="UniProtKB-UniRule"/>
</dbReference>
<keyword evidence="5 10" id="KW-0620">Polyamine biosynthesis</keyword>
<dbReference type="AlphaFoldDB" id="A0A830GV08"/>
<dbReference type="EMBL" id="BMNL01000003">
    <property type="protein sequence ID" value="GGP21886.1"/>
    <property type="molecule type" value="Genomic_DNA"/>
</dbReference>
<keyword evidence="4 10" id="KW-0745">Spermidine biosynthesis</keyword>
<comment type="PTM">
    <text evidence="10">Is synthesized initially as an inactive proenzyme. Formation of the active enzyme involves a self-maturation process in which the active site pyruvoyl group is generated from an internal serine residue via an autocatalytic post-translational modification. Two non-identical subunits are generated from the proenzyme in this reaction, and the pyruvate is formed at the N-terminus of the alpha chain, which is derived from the carboxyl end of the proenzyme. The post-translation cleavage follows an unusual pathway, termed non-hydrolytic serinolysis, in which the side chain hydroxyl group of the serine supplies its oxygen atom to form the C-terminus of the beta chain, while the remainder of the serine residue undergoes an oxidative deamination to produce ammonia and the pyruvoyl group blocking the N-terminus of the alpha chain.</text>
</comment>
<dbReference type="PANTHER" id="PTHR33866:SF2">
    <property type="entry name" value="S-ADENOSYLMETHIONINE DECARBOXYLASE PROENZYME"/>
    <property type="match status" value="1"/>
</dbReference>
<organism evidence="11 12">
    <name type="scientific">Thermocladium modestius</name>
    <dbReference type="NCBI Taxonomy" id="62609"/>
    <lineage>
        <taxon>Archaea</taxon>
        <taxon>Thermoproteota</taxon>
        <taxon>Thermoprotei</taxon>
        <taxon>Thermoproteales</taxon>
        <taxon>Thermoproteaceae</taxon>
        <taxon>Thermocladium</taxon>
    </lineage>
</organism>
<evidence type="ECO:0000256" key="10">
    <source>
        <dbReference type="HAMAP-Rule" id="MF_00464"/>
    </source>
</evidence>
<evidence type="ECO:0000256" key="1">
    <source>
        <dbReference type="ARBA" id="ARBA00022691"/>
    </source>
</evidence>
<dbReference type="SUPFAM" id="SSF56276">
    <property type="entry name" value="S-adenosylmethionine decarboxylase"/>
    <property type="match status" value="1"/>
</dbReference>
<dbReference type="InterPro" id="IPR016067">
    <property type="entry name" value="S-AdoMet_deCO2ase_core"/>
</dbReference>
<comment type="function">
    <text evidence="10">Catalyzes the decarboxylation of S-adenosylmethionine to S-adenosylmethioninamine (dcAdoMet), the propylamine donor required for the synthesis of the polyamines spermine and spermidine from the diamine putrescine.</text>
</comment>
<evidence type="ECO:0000256" key="6">
    <source>
        <dbReference type="ARBA" id="ARBA00023145"/>
    </source>
</evidence>
<feature type="active site" description="Schiff-base intermediate with substrate; via pyruvic acid" evidence="10">
    <location>
        <position position="80"/>
    </location>
</feature>
<evidence type="ECO:0000313" key="11">
    <source>
        <dbReference type="EMBL" id="GGP21886.1"/>
    </source>
</evidence>
<dbReference type="InterPro" id="IPR042286">
    <property type="entry name" value="AdoMetDC_C"/>
</dbReference>